<dbReference type="CDD" id="cd00653">
    <property type="entry name" value="RNA_pol_B_RPB2"/>
    <property type="match status" value="1"/>
</dbReference>
<keyword evidence="4 6" id="KW-0804">Transcription</keyword>
<dbReference type="Gene3D" id="2.40.270.10">
    <property type="entry name" value="DNA-directed RNA polymerase, subunit 2, domain 6"/>
    <property type="match status" value="1"/>
</dbReference>
<dbReference type="EC" id="2.7.7.6" evidence="6 8"/>
<evidence type="ECO:0000313" key="15">
    <source>
        <dbReference type="EMBL" id="MBR9973840.1"/>
    </source>
</evidence>
<dbReference type="Pfam" id="PF04565">
    <property type="entry name" value="RNA_pol_Rpb2_3"/>
    <property type="match status" value="1"/>
</dbReference>
<keyword evidence="16" id="KW-1185">Reference proteome</keyword>
<dbReference type="InterPro" id="IPR014724">
    <property type="entry name" value="RNA_pol_RPB2_OB-fold"/>
</dbReference>
<keyword evidence="3 6" id="KW-0548">Nucleotidyltransferase</keyword>
<dbReference type="Gene3D" id="3.90.1100.10">
    <property type="match status" value="3"/>
</dbReference>
<dbReference type="Pfam" id="PF04561">
    <property type="entry name" value="RNA_pol_Rpb2_2"/>
    <property type="match status" value="1"/>
</dbReference>
<dbReference type="NCBIfam" id="TIGR02013">
    <property type="entry name" value="rpoB"/>
    <property type="match status" value="1"/>
</dbReference>
<dbReference type="Gene3D" id="3.90.1110.10">
    <property type="entry name" value="RNA polymerase Rpb2, domain 2"/>
    <property type="match status" value="1"/>
</dbReference>
<evidence type="ECO:0000313" key="16">
    <source>
        <dbReference type="Proteomes" id="UP000680714"/>
    </source>
</evidence>
<feature type="domain" description="RNA polymerase beta subunit protrusion" evidence="12">
    <location>
        <begin position="27"/>
        <end position="533"/>
    </location>
</feature>
<comment type="function">
    <text evidence="6 8">DNA-dependent RNA polymerase catalyzes the transcription of DNA into RNA using the four ribonucleoside triphosphates as substrates.</text>
</comment>
<dbReference type="EMBL" id="JAGTUF010000034">
    <property type="protein sequence ID" value="MBR9973840.1"/>
    <property type="molecule type" value="Genomic_DNA"/>
</dbReference>
<evidence type="ECO:0000259" key="10">
    <source>
        <dbReference type="Pfam" id="PF04560"/>
    </source>
</evidence>
<dbReference type="Pfam" id="PF10385">
    <property type="entry name" value="RNA_pol_Rpb2_45"/>
    <property type="match status" value="1"/>
</dbReference>
<evidence type="ECO:0000259" key="14">
    <source>
        <dbReference type="Pfam" id="PF10385"/>
    </source>
</evidence>
<dbReference type="SUPFAM" id="SSF64484">
    <property type="entry name" value="beta and beta-prime subunits of DNA dependent RNA-polymerase"/>
    <property type="match status" value="1"/>
</dbReference>
<keyword evidence="1 6" id="KW-0240">DNA-directed RNA polymerase</keyword>
<feature type="domain" description="RNA polymerase Rpb2" evidence="13">
    <location>
        <begin position="549"/>
        <end position="617"/>
    </location>
</feature>
<dbReference type="InterPro" id="IPR007120">
    <property type="entry name" value="DNA-dir_RNAP_su2_dom"/>
</dbReference>
<dbReference type="PANTHER" id="PTHR20856">
    <property type="entry name" value="DNA-DIRECTED RNA POLYMERASE I SUBUNIT 2"/>
    <property type="match status" value="1"/>
</dbReference>
<evidence type="ECO:0000256" key="6">
    <source>
        <dbReference type="HAMAP-Rule" id="MF_01321"/>
    </source>
</evidence>
<dbReference type="InterPro" id="IPR007642">
    <property type="entry name" value="RNA_pol_Rpb2_2"/>
</dbReference>
<dbReference type="PROSITE" id="PS01166">
    <property type="entry name" value="RNA_POL_BETA"/>
    <property type="match status" value="1"/>
</dbReference>
<dbReference type="InterPro" id="IPR015712">
    <property type="entry name" value="DNA-dir_RNA_pol_su2"/>
</dbReference>
<evidence type="ECO:0000256" key="5">
    <source>
        <dbReference type="ARBA" id="ARBA00048552"/>
    </source>
</evidence>
<dbReference type="Gene3D" id="2.40.50.100">
    <property type="match status" value="1"/>
</dbReference>
<dbReference type="NCBIfam" id="NF001616">
    <property type="entry name" value="PRK00405.1"/>
    <property type="match status" value="1"/>
</dbReference>
<comment type="catalytic activity">
    <reaction evidence="5 6 8">
        <text>RNA(n) + a ribonucleoside 5'-triphosphate = RNA(n+1) + diphosphate</text>
        <dbReference type="Rhea" id="RHEA:21248"/>
        <dbReference type="Rhea" id="RHEA-COMP:14527"/>
        <dbReference type="Rhea" id="RHEA-COMP:17342"/>
        <dbReference type="ChEBI" id="CHEBI:33019"/>
        <dbReference type="ChEBI" id="CHEBI:61557"/>
        <dbReference type="ChEBI" id="CHEBI:140395"/>
        <dbReference type="EC" id="2.7.7.6"/>
    </reaction>
</comment>
<evidence type="ECO:0000259" key="13">
    <source>
        <dbReference type="Pfam" id="PF04565"/>
    </source>
</evidence>
<organism evidence="15 16">
    <name type="scientific">Magnetospirillum sulfuroxidans</name>
    <dbReference type="NCBI Taxonomy" id="611300"/>
    <lineage>
        <taxon>Bacteria</taxon>
        <taxon>Pseudomonadati</taxon>
        <taxon>Pseudomonadota</taxon>
        <taxon>Alphaproteobacteria</taxon>
        <taxon>Rhodospirillales</taxon>
        <taxon>Rhodospirillaceae</taxon>
        <taxon>Magnetospirillum</taxon>
    </lineage>
</organism>
<dbReference type="InterPro" id="IPR010243">
    <property type="entry name" value="RNA_pol_bsu_bac"/>
</dbReference>
<accession>A0ABS5IHD8</accession>
<dbReference type="Proteomes" id="UP000680714">
    <property type="component" value="Unassembled WGS sequence"/>
</dbReference>
<protein>
    <recommendedName>
        <fullName evidence="6 8">DNA-directed RNA polymerase subunit beta</fullName>
        <shortName evidence="6">RNAP subunit beta</shortName>
        <ecNumber evidence="6 8">2.7.7.6</ecNumber>
    </recommendedName>
    <alternativeName>
        <fullName evidence="6">RNA polymerase subunit beta</fullName>
    </alternativeName>
    <alternativeName>
        <fullName evidence="6">Transcriptase subunit beta</fullName>
    </alternativeName>
</protein>
<reference evidence="15 16" key="1">
    <citation type="submission" date="2021-04" db="EMBL/GenBank/DDBJ databases">
        <title>Magnetospirillum sulfuroxidans sp. nov., a facultative chemolithoautotrophic sulfur-oxidizing alphaproteobacterium isolated from freshwater sediment and proposals for Paramagetospirillum gen. nov., and Magnetospirillaceae fam. nov.</title>
        <authorList>
            <person name="Koziaeva V."/>
            <person name="Geelhoed J.S."/>
            <person name="Sorokin D.Y."/>
            <person name="Grouzdev D.S."/>
        </authorList>
    </citation>
    <scope>NUCLEOTIDE SEQUENCE [LARGE SCALE GENOMIC DNA]</scope>
    <source>
        <strain evidence="15 16">J10</strain>
    </source>
</reference>
<feature type="domain" description="RNA polymerase Rpb2" evidence="10">
    <location>
        <begin position="1315"/>
        <end position="1389"/>
    </location>
</feature>
<dbReference type="Gene3D" id="2.40.50.150">
    <property type="match status" value="1"/>
</dbReference>
<dbReference type="InterPro" id="IPR037033">
    <property type="entry name" value="DNA-dir_RNAP_su2_hyb_sf"/>
</dbReference>
<dbReference type="GO" id="GO:0000428">
    <property type="term" value="C:DNA-directed RNA polymerase complex"/>
    <property type="evidence" value="ECO:0007669"/>
    <property type="project" value="UniProtKB-KW"/>
</dbReference>
<evidence type="ECO:0000256" key="7">
    <source>
        <dbReference type="RuleBase" id="RU000434"/>
    </source>
</evidence>
<dbReference type="InterPro" id="IPR007645">
    <property type="entry name" value="RNA_pol_Rpb2_3"/>
</dbReference>
<evidence type="ECO:0000256" key="3">
    <source>
        <dbReference type="ARBA" id="ARBA00022695"/>
    </source>
</evidence>
<evidence type="ECO:0000256" key="2">
    <source>
        <dbReference type="ARBA" id="ARBA00022679"/>
    </source>
</evidence>
<evidence type="ECO:0000259" key="12">
    <source>
        <dbReference type="Pfam" id="PF04563"/>
    </source>
</evidence>
<dbReference type="InterPro" id="IPR007644">
    <property type="entry name" value="RNA_pol_bsu_protrusion"/>
</dbReference>
<comment type="caution">
    <text evidence="15">The sequence shown here is derived from an EMBL/GenBank/DDBJ whole genome shotgun (WGS) entry which is preliminary data.</text>
</comment>
<gene>
    <name evidence="6 15" type="primary">rpoB</name>
    <name evidence="15" type="ORF">KEC16_19105</name>
</gene>
<feature type="domain" description="RNA polymerase Rpb2" evidence="11">
    <location>
        <begin position="388"/>
        <end position="490"/>
    </location>
</feature>
<dbReference type="HAMAP" id="MF_01321">
    <property type="entry name" value="RNApol_bact_RpoB"/>
    <property type="match status" value="1"/>
</dbReference>
<dbReference type="Pfam" id="PF00562">
    <property type="entry name" value="RNA_pol_Rpb2_6"/>
    <property type="match status" value="1"/>
</dbReference>
<evidence type="ECO:0000256" key="8">
    <source>
        <dbReference type="RuleBase" id="RU363031"/>
    </source>
</evidence>
<dbReference type="Pfam" id="PF04563">
    <property type="entry name" value="RNA_pol_Rpb2_1"/>
    <property type="match status" value="1"/>
</dbReference>
<name>A0ABS5IHD8_9PROT</name>
<evidence type="ECO:0000256" key="1">
    <source>
        <dbReference type="ARBA" id="ARBA00022478"/>
    </source>
</evidence>
<evidence type="ECO:0000259" key="11">
    <source>
        <dbReference type="Pfam" id="PF04561"/>
    </source>
</evidence>
<keyword evidence="2 6" id="KW-0808">Transferase</keyword>
<evidence type="ECO:0000256" key="4">
    <source>
        <dbReference type="ARBA" id="ARBA00023163"/>
    </source>
</evidence>
<dbReference type="InterPro" id="IPR019462">
    <property type="entry name" value="DNA-dir_RNA_pol_bsu_external_1"/>
</dbReference>
<proteinExistence type="inferred from homology"/>
<comment type="similarity">
    <text evidence="6 7">Belongs to the RNA polymerase beta chain family.</text>
</comment>
<sequence length="1393" mass="155654">MAKSYTGRKRVRKSFGRIPTVAPMPNLIEVQKSSYDHFLQMETLPEKRTNVGLQEVFKSVFPIKDFSERGTLEFVKYELEQPKYDVEECQQRGMTFAAPLKVTLRLVVWDIDEDTGARSIRDIKEQDVYMGDMPLMTANGTFVINGTERVIVSQMHRSPGVFFDHDKGKTHSSGKYLFAARVIPYRGSWLDFEFDAKDLVYVRIDRRRKLPVTTLLYALDNDVTQDLRVSRKADSRPVDLTELKGMSSEDILRYFYEKTVYTRGPKGWKTAFAPERMKGIKLVYDLIDAKTGEKVAEAGAKMTPRLGKKLREQGVEDILVLPEDLVGQYAAEDLINEKTGEIYIEAGHELTAVVLAELEKVGVSELPCLAIDHINVGPYIRNTLAVDKNSSREEALIDIYRVMRPGEPPTLETAEALFQGLFFDEERYDLSAVGRVKMNSRLNFTEKDVPDTVRVLRRDDILAVIKILVELKDGKGEIDDIDHLGNRRVRSVGELMENQYRVGLLRMERAIRERMSSVDIDSVMPHDLINAKPAAAAVREFFGSSQLSQFMDQTNPLSEITHKRRLSALGPGGLTRERAGFEVRDVHPTHYGRICPIETPEGPNIGLINSLATYARVNQYGFIEAPYRKVIDGKVTDDVQYMSANEEGRYTIAQANSTLDAEGRFVHDLVSCRQAGEFVMVPPGDITMIDVSPKQLVSVAAALIPFLENDDANRALMGSNMQRQAVPLIRAEAPLVGTGMEQAVARDSGAAITAKRTGIVDQVDATRVVIRATEDMAATESGVDIYNLLKFQRSNQNTCITQKPLVKVGDIIRKGDIIADGPSTQLGELALGRNVLVAFMPWNGYNFEDSILISERIVRDDVFTSIHIEEFEVMARDTKLGQEEITRDIPNVGEEALKNLDEAGIVYIGAEVKPGDILVGKVTPKGESPMTPEEKLLRAIFGEKASDVRDTSLRLPPGVAGTIVEVRVFSRRGVEKDERALAIERSEIERLAKDRDDERGILERSFAARLKQLLVGQKVVSGPKGVKANVALTEDMLAELHLSTWRNIAVEDDAVMIEVEQLKRAFDMAVERLQDRFENKVEKLQRGDELPPGVMKMVKVFVAVKRKLQPGDKMAGRHGNKGVISRIMPLEDMPYLEDGQQVDIVLNPLGVPSRMNVGQILETHLGWASAGLGQQIGKVLEGYRHNTATIADLHSTLENFYGAEIYQDEIANLSETEVLELGNNLRPGIPFATPVFDGARESDICEMLDKAGRHRSGQVTLFDGRTGDPFDRKVTVGYIYMLKLHHLVDDKIHARSIGPYSLVTQQPLGGKAQFGGQRFGEMEVWALEAYGAAYTLQEMLTVKSDDVSGRTKVYEAIVRGDDNFEAGIPESFNVLVKELRSLGLNVELTQRDF</sequence>
<dbReference type="RefSeq" id="WP_211551935.1">
    <property type="nucleotide sequence ID" value="NZ_JAGTUF010000034.1"/>
</dbReference>
<dbReference type="GO" id="GO:0003899">
    <property type="term" value="F:DNA-directed RNA polymerase activity"/>
    <property type="evidence" value="ECO:0007669"/>
    <property type="project" value="UniProtKB-EC"/>
</dbReference>
<dbReference type="InterPro" id="IPR007121">
    <property type="entry name" value="RNA_pol_bsu_CS"/>
</dbReference>
<comment type="subunit">
    <text evidence="6 8">The RNAP catalytic core consists of 2 alpha, 1 beta, 1 beta' and 1 omega subunit. When a sigma factor is associated with the core the holoenzyme is formed, which can initiate transcription.</text>
</comment>
<feature type="domain" description="DNA-directed RNA polymerase subunit 2 hybrid-binding" evidence="9">
    <location>
        <begin position="754"/>
        <end position="1313"/>
    </location>
</feature>
<dbReference type="Gene3D" id="3.90.1800.10">
    <property type="entry name" value="RNA polymerase alpha subunit dimerisation domain"/>
    <property type="match status" value="1"/>
</dbReference>
<evidence type="ECO:0000259" key="9">
    <source>
        <dbReference type="Pfam" id="PF00562"/>
    </source>
</evidence>
<dbReference type="InterPro" id="IPR007641">
    <property type="entry name" value="RNA_pol_Rpb2_7"/>
</dbReference>
<feature type="domain" description="DNA-directed RNA polymerase beta subunit external 1" evidence="14">
    <location>
        <begin position="627"/>
        <end position="692"/>
    </location>
</feature>
<dbReference type="InterPro" id="IPR037034">
    <property type="entry name" value="RNA_pol_Rpb2_2_sf"/>
</dbReference>
<dbReference type="Pfam" id="PF04560">
    <property type="entry name" value="RNA_pol_Rpb2_7"/>
    <property type="match status" value="1"/>
</dbReference>